<dbReference type="RefSeq" id="WP_000667089.1">
    <property type="nucleotide sequence ID" value="NC_018487.1"/>
</dbReference>
<gene>
    <name evidence="2" type="ORF">BTG_32783</name>
</gene>
<evidence type="ECO:0000259" key="1">
    <source>
        <dbReference type="PROSITE" id="PS50943"/>
    </source>
</evidence>
<proteinExistence type="predicted"/>
<dbReference type="EMBL" id="CP003755">
    <property type="protein sequence ID" value="AFQ19888.1"/>
    <property type="molecule type" value="Genomic_DNA"/>
</dbReference>
<organism evidence="2 3">
    <name type="scientific">Bacillus thuringiensis HD-771</name>
    <dbReference type="NCBI Taxonomy" id="1218175"/>
    <lineage>
        <taxon>Bacteria</taxon>
        <taxon>Bacillati</taxon>
        <taxon>Bacillota</taxon>
        <taxon>Bacilli</taxon>
        <taxon>Bacillales</taxon>
        <taxon>Bacillaceae</taxon>
        <taxon>Bacillus</taxon>
        <taxon>Bacillus cereus group</taxon>
    </lineage>
</organism>
<evidence type="ECO:0000313" key="3">
    <source>
        <dbReference type="Proteomes" id="UP000005259"/>
    </source>
</evidence>
<dbReference type="InterPro" id="IPR001387">
    <property type="entry name" value="Cro/C1-type_HTH"/>
</dbReference>
<dbReference type="Proteomes" id="UP000005259">
    <property type="component" value="Plasmid p03"/>
</dbReference>
<dbReference type="SMART" id="SM00530">
    <property type="entry name" value="HTH_XRE"/>
    <property type="match status" value="1"/>
</dbReference>
<dbReference type="AlphaFoldDB" id="A0A9W3JGV3"/>
<evidence type="ECO:0000313" key="2">
    <source>
        <dbReference type="EMBL" id="AFQ19888.1"/>
    </source>
</evidence>
<feature type="domain" description="HTH cro/C1-type" evidence="1">
    <location>
        <begin position="8"/>
        <end position="62"/>
    </location>
</feature>
<dbReference type="CDD" id="cd00093">
    <property type="entry name" value="HTH_XRE"/>
    <property type="match status" value="1"/>
</dbReference>
<dbReference type="GO" id="GO:0003677">
    <property type="term" value="F:DNA binding"/>
    <property type="evidence" value="ECO:0007669"/>
    <property type="project" value="InterPro"/>
</dbReference>
<protein>
    <recommendedName>
        <fullName evidence="1">HTH cro/C1-type domain-containing protein</fullName>
    </recommendedName>
</protein>
<sequence length="67" mass="7559">MKFDNDKLSSLLRIRNMKQIEFAQAINRAPSTVSLYISGKGEPGRKALIAISEVFDMPMDELLKSED</sequence>
<dbReference type="SUPFAM" id="SSF47413">
    <property type="entry name" value="lambda repressor-like DNA-binding domains"/>
    <property type="match status" value="1"/>
</dbReference>
<dbReference type="KEGG" id="bti:BTG_32783"/>
<name>A0A9W3JGV3_BACTU</name>
<keyword evidence="2" id="KW-0614">Plasmid</keyword>
<dbReference type="Pfam" id="PF01381">
    <property type="entry name" value="HTH_3"/>
    <property type="match status" value="1"/>
</dbReference>
<dbReference type="Gene3D" id="1.10.260.40">
    <property type="entry name" value="lambda repressor-like DNA-binding domains"/>
    <property type="match status" value="1"/>
</dbReference>
<dbReference type="PROSITE" id="PS50943">
    <property type="entry name" value="HTH_CROC1"/>
    <property type="match status" value="1"/>
</dbReference>
<dbReference type="InterPro" id="IPR010982">
    <property type="entry name" value="Lambda_DNA-bd_dom_sf"/>
</dbReference>
<accession>A0A9W3JGV3</accession>
<reference evidence="2 3" key="1">
    <citation type="submission" date="2012-08" db="EMBL/GenBank/DDBJ databases">
        <authorList>
            <person name="Doggett N."/>
            <person name="Teshima H."/>
            <person name="Bruce D."/>
            <person name="Detter J.C."/>
            <person name="Johnson S.L."/>
            <person name="Han C."/>
        </authorList>
    </citation>
    <scope>NUCLEOTIDE SEQUENCE [LARGE SCALE GENOMIC DNA]</scope>
    <source>
        <strain evidence="2 3">HD-771</strain>
        <plasmid evidence="2 3">p03</plasmid>
    </source>
</reference>
<geneLocation type="plasmid" evidence="2 3">
    <name>p03</name>
</geneLocation>